<accession>A0A6A6PRE0</accession>
<keyword evidence="3" id="KW-1185">Reference proteome</keyword>
<evidence type="ECO:0000313" key="2">
    <source>
        <dbReference type="EMBL" id="KAF2482366.1"/>
    </source>
</evidence>
<reference evidence="2" key="1">
    <citation type="journal article" date="2020" name="Stud. Mycol.">
        <title>101 Dothideomycetes genomes: a test case for predicting lifestyles and emergence of pathogens.</title>
        <authorList>
            <person name="Haridas S."/>
            <person name="Albert R."/>
            <person name="Binder M."/>
            <person name="Bloem J."/>
            <person name="Labutti K."/>
            <person name="Salamov A."/>
            <person name="Andreopoulos B."/>
            <person name="Baker S."/>
            <person name="Barry K."/>
            <person name="Bills G."/>
            <person name="Bluhm B."/>
            <person name="Cannon C."/>
            <person name="Castanera R."/>
            <person name="Culley D."/>
            <person name="Daum C."/>
            <person name="Ezra D."/>
            <person name="Gonzalez J."/>
            <person name="Henrissat B."/>
            <person name="Kuo A."/>
            <person name="Liang C."/>
            <person name="Lipzen A."/>
            <person name="Lutzoni F."/>
            <person name="Magnuson J."/>
            <person name="Mondo S."/>
            <person name="Nolan M."/>
            <person name="Ohm R."/>
            <person name="Pangilinan J."/>
            <person name="Park H.-J."/>
            <person name="Ramirez L."/>
            <person name="Alfaro M."/>
            <person name="Sun H."/>
            <person name="Tritt A."/>
            <person name="Yoshinaga Y."/>
            <person name="Zwiers L.-H."/>
            <person name="Turgeon B."/>
            <person name="Goodwin S."/>
            <person name="Spatafora J."/>
            <person name="Crous P."/>
            <person name="Grigoriev I."/>
        </authorList>
    </citation>
    <scope>NUCLEOTIDE SEQUENCE</scope>
    <source>
        <strain evidence="2">CBS 113389</strain>
    </source>
</reference>
<dbReference type="EMBL" id="MU001636">
    <property type="protein sequence ID" value="KAF2482366.1"/>
    <property type="molecule type" value="Genomic_DNA"/>
</dbReference>
<dbReference type="Proteomes" id="UP000799767">
    <property type="component" value="Unassembled WGS sequence"/>
</dbReference>
<sequence length="96" mass="10337">MLDEVLVLLSFTATLVGKGVATVKPPVVSTSFASPRRCLVRTLATQGLCCFDQCVVKAEVVSEPFRLLFRCIIDPHTPKGSKLPVLGRLSTALLPL</sequence>
<organism evidence="2 3">
    <name type="scientific">Neohortaea acidophila</name>
    <dbReference type="NCBI Taxonomy" id="245834"/>
    <lineage>
        <taxon>Eukaryota</taxon>
        <taxon>Fungi</taxon>
        <taxon>Dikarya</taxon>
        <taxon>Ascomycota</taxon>
        <taxon>Pezizomycotina</taxon>
        <taxon>Dothideomycetes</taxon>
        <taxon>Dothideomycetidae</taxon>
        <taxon>Mycosphaerellales</taxon>
        <taxon>Teratosphaeriaceae</taxon>
        <taxon>Neohortaea</taxon>
    </lineage>
</organism>
<name>A0A6A6PRE0_9PEZI</name>
<proteinExistence type="predicted"/>
<dbReference type="GeneID" id="54474731"/>
<evidence type="ECO:0008006" key="4">
    <source>
        <dbReference type="Google" id="ProtNLM"/>
    </source>
</evidence>
<dbReference type="RefSeq" id="XP_033588936.1">
    <property type="nucleotide sequence ID" value="XM_033733729.1"/>
</dbReference>
<gene>
    <name evidence="2" type="ORF">BDY17DRAFT_298380</name>
</gene>
<dbReference type="AlphaFoldDB" id="A0A6A6PRE0"/>
<keyword evidence="1" id="KW-0732">Signal</keyword>
<evidence type="ECO:0000256" key="1">
    <source>
        <dbReference type="SAM" id="SignalP"/>
    </source>
</evidence>
<evidence type="ECO:0000313" key="3">
    <source>
        <dbReference type="Proteomes" id="UP000799767"/>
    </source>
</evidence>
<protein>
    <recommendedName>
        <fullName evidence="4">Secreted protein</fullName>
    </recommendedName>
</protein>
<feature type="signal peptide" evidence="1">
    <location>
        <begin position="1"/>
        <end position="21"/>
    </location>
</feature>
<feature type="chain" id="PRO_5025672196" description="Secreted protein" evidence="1">
    <location>
        <begin position="22"/>
        <end position="96"/>
    </location>
</feature>